<proteinExistence type="inferred from homology"/>
<name>A0A3N4PMC3_9BACT</name>
<evidence type="ECO:0000256" key="6">
    <source>
        <dbReference type="SAM" id="SignalP"/>
    </source>
</evidence>
<evidence type="ECO:0000256" key="1">
    <source>
        <dbReference type="ARBA" id="ARBA00004442"/>
    </source>
</evidence>
<evidence type="ECO:0000259" key="8">
    <source>
        <dbReference type="Pfam" id="PF14322"/>
    </source>
</evidence>
<comment type="similarity">
    <text evidence="2">Belongs to the SusD family.</text>
</comment>
<gene>
    <name evidence="9" type="ORF">EGT74_25505</name>
</gene>
<feature type="chain" id="PRO_5018249446" evidence="6">
    <location>
        <begin position="18"/>
        <end position="522"/>
    </location>
</feature>
<organism evidence="9 10">
    <name type="scientific">Chitinophaga lutea</name>
    <dbReference type="NCBI Taxonomy" id="2488634"/>
    <lineage>
        <taxon>Bacteria</taxon>
        <taxon>Pseudomonadati</taxon>
        <taxon>Bacteroidota</taxon>
        <taxon>Chitinophagia</taxon>
        <taxon>Chitinophagales</taxon>
        <taxon>Chitinophagaceae</taxon>
        <taxon>Chitinophaga</taxon>
    </lineage>
</organism>
<reference evidence="9 10" key="1">
    <citation type="submission" date="2018-11" db="EMBL/GenBank/DDBJ databases">
        <title>Chitinophaga lutea sp.nov., isolate from arsenic contaminated soil.</title>
        <authorList>
            <person name="Zong Y."/>
        </authorList>
    </citation>
    <scope>NUCLEOTIDE SEQUENCE [LARGE SCALE GENOMIC DNA]</scope>
    <source>
        <strain evidence="9 10">ZY74</strain>
    </source>
</reference>
<feature type="signal peptide" evidence="6">
    <location>
        <begin position="1"/>
        <end position="17"/>
    </location>
</feature>
<dbReference type="InterPro" id="IPR011990">
    <property type="entry name" value="TPR-like_helical_dom_sf"/>
</dbReference>
<dbReference type="EMBL" id="RPDH01000003">
    <property type="protein sequence ID" value="RPE06051.1"/>
    <property type="molecule type" value="Genomic_DNA"/>
</dbReference>
<dbReference type="Gene3D" id="1.25.40.390">
    <property type="match status" value="1"/>
</dbReference>
<dbReference type="OrthoDB" id="5694214at2"/>
<keyword evidence="10" id="KW-1185">Reference proteome</keyword>
<dbReference type="InterPro" id="IPR012944">
    <property type="entry name" value="SusD_RagB_dom"/>
</dbReference>
<evidence type="ECO:0000259" key="7">
    <source>
        <dbReference type="Pfam" id="PF07980"/>
    </source>
</evidence>
<keyword evidence="4" id="KW-0472">Membrane</keyword>
<keyword evidence="5" id="KW-0998">Cell outer membrane</keyword>
<dbReference type="GO" id="GO:0009279">
    <property type="term" value="C:cell outer membrane"/>
    <property type="evidence" value="ECO:0007669"/>
    <property type="project" value="UniProtKB-SubCell"/>
</dbReference>
<evidence type="ECO:0000256" key="4">
    <source>
        <dbReference type="ARBA" id="ARBA00023136"/>
    </source>
</evidence>
<dbReference type="InterPro" id="IPR033985">
    <property type="entry name" value="SusD-like_N"/>
</dbReference>
<dbReference type="Pfam" id="PF14322">
    <property type="entry name" value="SusD-like_3"/>
    <property type="match status" value="1"/>
</dbReference>
<evidence type="ECO:0000256" key="5">
    <source>
        <dbReference type="ARBA" id="ARBA00023237"/>
    </source>
</evidence>
<dbReference type="AlphaFoldDB" id="A0A3N4PMC3"/>
<dbReference type="CDD" id="cd08977">
    <property type="entry name" value="SusD"/>
    <property type="match status" value="1"/>
</dbReference>
<comment type="subcellular location">
    <subcellularLocation>
        <location evidence="1">Cell outer membrane</location>
    </subcellularLocation>
</comment>
<dbReference type="SUPFAM" id="SSF48452">
    <property type="entry name" value="TPR-like"/>
    <property type="match status" value="1"/>
</dbReference>
<sequence>MKRILICLLLAASTMSACNKFLETEPEDFVTPENYYNTEADLRRALNGVYNRLIDNFGRMYSRGLFTYLSISDEFFFKSITINNIRVMEFDAGQLDIGRFWETAYQGIDRANLLLENINKPKMDETKRNVIKGEALFLRGYYYFLLVDNFGGVPLKLVSTKSPNEAFLPRSTVKEVYTQILKDMLEAEKLVSDINGYTYNETVTQTAVQAILARVYLTMAGEPLKETARYKDALEYADKVINSGRHSLSPDYKQIFINHSQDKYDLQECIWEVGMYGNQLGNAQLAGAVGIENGLECPDDKIGYSGGSVHPTARLFSLYAATDLRRDWAIAPYRYVTTNGVTTKSNYTAAQIYDRTCGKWRREYEMSTPKNRSYNSTNFPVIRYADVLLMKAEAENEVNGPSAAAYNALNMVRRRGYGKPLGTPDAAVDAPAGMDKAAFLAYIQDERARELSFEAMRKHDLIRWGLYLSKMQSLAAEITATAPSGLKYAANAAKNITPRNLVFPIPNTELTVNRLIVQNPNW</sequence>
<dbReference type="PROSITE" id="PS51257">
    <property type="entry name" value="PROKAR_LIPOPROTEIN"/>
    <property type="match status" value="1"/>
</dbReference>
<protein>
    <submittedName>
        <fullName evidence="9">RagB/SusD family nutrient uptake outer membrane protein</fullName>
    </submittedName>
</protein>
<keyword evidence="3 6" id="KW-0732">Signal</keyword>
<dbReference type="Pfam" id="PF07980">
    <property type="entry name" value="SusD_RagB"/>
    <property type="match status" value="1"/>
</dbReference>
<comment type="caution">
    <text evidence="9">The sequence shown here is derived from an EMBL/GenBank/DDBJ whole genome shotgun (WGS) entry which is preliminary data.</text>
</comment>
<feature type="domain" description="RagB/SusD" evidence="7">
    <location>
        <begin position="339"/>
        <end position="522"/>
    </location>
</feature>
<evidence type="ECO:0000256" key="3">
    <source>
        <dbReference type="ARBA" id="ARBA00022729"/>
    </source>
</evidence>
<evidence type="ECO:0000256" key="2">
    <source>
        <dbReference type="ARBA" id="ARBA00006275"/>
    </source>
</evidence>
<feature type="domain" description="SusD-like N-terminal" evidence="8">
    <location>
        <begin position="20"/>
        <end position="217"/>
    </location>
</feature>
<evidence type="ECO:0000313" key="9">
    <source>
        <dbReference type="EMBL" id="RPE06051.1"/>
    </source>
</evidence>
<accession>A0A3N4PMC3</accession>
<evidence type="ECO:0000313" key="10">
    <source>
        <dbReference type="Proteomes" id="UP000278351"/>
    </source>
</evidence>
<dbReference type="Proteomes" id="UP000278351">
    <property type="component" value="Unassembled WGS sequence"/>
</dbReference>